<evidence type="ECO:0000256" key="1">
    <source>
        <dbReference type="ARBA" id="ARBA00022714"/>
    </source>
</evidence>
<evidence type="ECO:0000259" key="5">
    <source>
        <dbReference type="PROSITE" id="PS51296"/>
    </source>
</evidence>
<reference evidence="6 7" key="1">
    <citation type="submission" date="2024-01" db="EMBL/GenBank/DDBJ databases">
        <title>The genome of the rayed Mediterranean limpet Patella caerulea (Linnaeus, 1758).</title>
        <authorList>
            <person name="Anh-Thu Weber A."/>
            <person name="Halstead-Nussloch G."/>
        </authorList>
    </citation>
    <scope>NUCLEOTIDE SEQUENCE [LARGE SCALE GENOMIC DNA]</scope>
    <source>
        <strain evidence="6">AATW-2023a</strain>
        <tissue evidence="6">Whole specimen</tissue>
    </source>
</reference>
<feature type="domain" description="Rieske" evidence="5">
    <location>
        <begin position="61"/>
        <end position="129"/>
    </location>
</feature>
<dbReference type="Gene3D" id="2.102.10.10">
    <property type="entry name" value="Rieske [2Fe-2S] iron-sulphur domain"/>
    <property type="match status" value="1"/>
</dbReference>
<dbReference type="PROSITE" id="PS51296">
    <property type="entry name" value="RIESKE"/>
    <property type="match status" value="1"/>
</dbReference>
<dbReference type="GO" id="GO:0046872">
    <property type="term" value="F:metal ion binding"/>
    <property type="evidence" value="ECO:0007669"/>
    <property type="project" value="UniProtKB-KW"/>
</dbReference>
<organism evidence="6 7">
    <name type="scientific">Patella caerulea</name>
    <name type="common">Rayed Mediterranean limpet</name>
    <dbReference type="NCBI Taxonomy" id="87958"/>
    <lineage>
        <taxon>Eukaryota</taxon>
        <taxon>Metazoa</taxon>
        <taxon>Spiralia</taxon>
        <taxon>Lophotrochozoa</taxon>
        <taxon>Mollusca</taxon>
        <taxon>Gastropoda</taxon>
        <taxon>Patellogastropoda</taxon>
        <taxon>Patelloidea</taxon>
        <taxon>Patellidae</taxon>
        <taxon>Patella</taxon>
    </lineage>
</organism>
<keyword evidence="3" id="KW-0408">Iron</keyword>
<dbReference type="InterPro" id="IPR054716">
    <property type="entry name" value="Sol_Rieske_ferrdox_dom"/>
</dbReference>
<protein>
    <recommendedName>
        <fullName evidence="5">Rieske domain-containing protein</fullName>
    </recommendedName>
</protein>
<dbReference type="Proteomes" id="UP001347796">
    <property type="component" value="Unassembled WGS sequence"/>
</dbReference>
<dbReference type="SUPFAM" id="SSF50022">
    <property type="entry name" value="ISP domain"/>
    <property type="match status" value="1"/>
</dbReference>
<dbReference type="InterPro" id="IPR017941">
    <property type="entry name" value="Rieske_2Fe-2S"/>
</dbReference>
<evidence type="ECO:0000256" key="3">
    <source>
        <dbReference type="ARBA" id="ARBA00023004"/>
    </source>
</evidence>
<name>A0AAN8JX08_PATCE</name>
<evidence type="ECO:0000313" key="7">
    <source>
        <dbReference type="Proteomes" id="UP001347796"/>
    </source>
</evidence>
<dbReference type="Pfam" id="PF22543">
    <property type="entry name" value="Rieske_4"/>
    <property type="match status" value="1"/>
</dbReference>
<proteinExistence type="predicted"/>
<dbReference type="GO" id="GO:0051537">
    <property type="term" value="F:2 iron, 2 sulfur cluster binding"/>
    <property type="evidence" value="ECO:0007669"/>
    <property type="project" value="UniProtKB-KW"/>
</dbReference>
<dbReference type="PANTHER" id="PTHR21496">
    <property type="entry name" value="FERREDOXIN-RELATED"/>
    <property type="match status" value="1"/>
</dbReference>
<gene>
    <name evidence="6" type="ORF">SNE40_007525</name>
</gene>
<keyword evidence="7" id="KW-1185">Reference proteome</keyword>
<evidence type="ECO:0000313" key="6">
    <source>
        <dbReference type="EMBL" id="KAK6185251.1"/>
    </source>
</evidence>
<dbReference type="CDD" id="cd03467">
    <property type="entry name" value="Rieske"/>
    <property type="match status" value="1"/>
</dbReference>
<keyword evidence="1" id="KW-0001">2Fe-2S</keyword>
<evidence type="ECO:0000256" key="2">
    <source>
        <dbReference type="ARBA" id="ARBA00022723"/>
    </source>
</evidence>
<dbReference type="InterPro" id="IPR036922">
    <property type="entry name" value="Rieske_2Fe-2S_sf"/>
</dbReference>
<accession>A0AAN8JX08</accession>
<dbReference type="PANTHER" id="PTHR21496:SF19">
    <property type="entry name" value="SI:CH211-212D10.2"/>
    <property type="match status" value="1"/>
</dbReference>
<keyword evidence="2" id="KW-0479">Metal-binding</keyword>
<dbReference type="AlphaFoldDB" id="A0AAN8JX08"/>
<evidence type="ECO:0000256" key="4">
    <source>
        <dbReference type="ARBA" id="ARBA00023014"/>
    </source>
</evidence>
<keyword evidence="4" id="KW-0411">Iron-sulfur</keyword>
<dbReference type="EMBL" id="JAZGQO010000006">
    <property type="protein sequence ID" value="KAK6185251.1"/>
    <property type="molecule type" value="Genomic_DNA"/>
</dbReference>
<comment type="caution">
    <text evidence="6">The sequence shown here is derived from an EMBL/GenBank/DDBJ whole genome shotgun (WGS) entry which is preliminary data.</text>
</comment>
<sequence length="141" mass="16104">MEDKQVKVASPLTNIIRARLSTDNLQVQWQVLGEYADISKMRCRRIYAKPGKKLDLALFCDSGRIYVLDAWCSHMGGPLFDGQIEDYNGSCHVMCPWHAYMFDLKTGKNEIGLKQKVYPVKVENGIVSVLYQHELGLHPFL</sequence>